<dbReference type="Pfam" id="PF13359">
    <property type="entry name" value="DDE_Tnp_4"/>
    <property type="match status" value="1"/>
</dbReference>
<accession>A0ABQ9JF37</accession>
<comment type="caution">
    <text evidence="9">The sequence shown here is derived from an EMBL/GenBank/DDBJ whole genome shotgun (WGS) entry which is preliminary data.</text>
</comment>
<keyword evidence="5" id="KW-0479">Metal-binding</keyword>
<dbReference type="EMBL" id="JAPWTJ010000620">
    <property type="protein sequence ID" value="KAJ8976818.1"/>
    <property type="molecule type" value="Genomic_DNA"/>
</dbReference>
<evidence type="ECO:0000256" key="7">
    <source>
        <dbReference type="ARBA" id="ARBA00023242"/>
    </source>
</evidence>
<evidence type="ECO:0000256" key="4">
    <source>
        <dbReference type="ARBA" id="ARBA00022722"/>
    </source>
</evidence>
<evidence type="ECO:0000256" key="6">
    <source>
        <dbReference type="ARBA" id="ARBA00022801"/>
    </source>
</evidence>
<dbReference type="PANTHER" id="PTHR22930:SF289">
    <property type="entry name" value="DDE TNP4 DOMAIN-CONTAINING PROTEIN-RELATED"/>
    <property type="match status" value="1"/>
</dbReference>
<evidence type="ECO:0000256" key="1">
    <source>
        <dbReference type="ARBA" id="ARBA00001968"/>
    </source>
</evidence>
<gene>
    <name evidence="9" type="ORF">NQ317_008712</name>
</gene>
<keyword evidence="10" id="KW-1185">Reference proteome</keyword>
<sequence>MPRTEQQIQMTKQGFFNISKMAGSTHDATIFDHSNLKIQMQENRFNNGLLLGDSGYALKKYLLTPLLHPVTPAEQRYNEVHIRTRNSIERVIGIWKRRFPVLSLGLRLKIETVQDIV</sequence>
<keyword evidence="6" id="KW-0378">Hydrolase</keyword>
<comment type="similarity">
    <text evidence="3">Belongs to the HARBI1 family.</text>
</comment>
<dbReference type="InterPro" id="IPR027806">
    <property type="entry name" value="HARBI1_dom"/>
</dbReference>
<comment type="cofactor">
    <cofactor evidence="1">
        <name>a divalent metal cation</name>
        <dbReference type="ChEBI" id="CHEBI:60240"/>
    </cofactor>
</comment>
<comment type="subcellular location">
    <subcellularLocation>
        <location evidence="2">Nucleus</location>
    </subcellularLocation>
</comment>
<evidence type="ECO:0000256" key="2">
    <source>
        <dbReference type="ARBA" id="ARBA00004123"/>
    </source>
</evidence>
<evidence type="ECO:0000256" key="3">
    <source>
        <dbReference type="ARBA" id="ARBA00006958"/>
    </source>
</evidence>
<evidence type="ECO:0000256" key="5">
    <source>
        <dbReference type="ARBA" id="ARBA00022723"/>
    </source>
</evidence>
<evidence type="ECO:0000313" key="10">
    <source>
        <dbReference type="Proteomes" id="UP001162164"/>
    </source>
</evidence>
<keyword evidence="7" id="KW-0539">Nucleus</keyword>
<keyword evidence="4" id="KW-0540">Nuclease</keyword>
<name>A0ABQ9JF37_9CUCU</name>
<protein>
    <recommendedName>
        <fullName evidence="8">DDE Tnp4 domain-containing protein</fullName>
    </recommendedName>
</protein>
<evidence type="ECO:0000313" key="9">
    <source>
        <dbReference type="EMBL" id="KAJ8976818.1"/>
    </source>
</evidence>
<feature type="domain" description="DDE Tnp4" evidence="8">
    <location>
        <begin position="17"/>
        <end position="117"/>
    </location>
</feature>
<organism evidence="9 10">
    <name type="scientific">Molorchus minor</name>
    <dbReference type="NCBI Taxonomy" id="1323400"/>
    <lineage>
        <taxon>Eukaryota</taxon>
        <taxon>Metazoa</taxon>
        <taxon>Ecdysozoa</taxon>
        <taxon>Arthropoda</taxon>
        <taxon>Hexapoda</taxon>
        <taxon>Insecta</taxon>
        <taxon>Pterygota</taxon>
        <taxon>Neoptera</taxon>
        <taxon>Endopterygota</taxon>
        <taxon>Coleoptera</taxon>
        <taxon>Polyphaga</taxon>
        <taxon>Cucujiformia</taxon>
        <taxon>Chrysomeloidea</taxon>
        <taxon>Cerambycidae</taxon>
        <taxon>Lamiinae</taxon>
        <taxon>Monochamini</taxon>
        <taxon>Molorchus</taxon>
    </lineage>
</organism>
<reference evidence="9" key="1">
    <citation type="journal article" date="2023" name="Insect Mol. Biol.">
        <title>Genome sequencing provides insights into the evolution of gene families encoding plant cell wall-degrading enzymes in longhorned beetles.</title>
        <authorList>
            <person name="Shin N.R."/>
            <person name="Okamura Y."/>
            <person name="Kirsch R."/>
            <person name="Pauchet Y."/>
        </authorList>
    </citation>
    <scope>NUCLEOTIDE SEQUENCE</scope>
    <source>
        <strain evidence="9">MMC_N1</strain>
    </source>
</reference>
<dbReference type="Proteomes" id="UP001162164">
    <property type="component" value="Unassembled WGS sequence"/>
</dbReference>
<proteinExistence type="inferred from homology"/>
<evidence type="ECO:0000259" key="8">
    <source>
        <dbReference type="Pfam" id="PF13359"/>
    </source>
</evidence>
<dbReference type="PANTHER" id="PTHR22930">
    <property type="match status" value="1"/>
</dbReference>
<dbReference type="InterPro" id="IPR045249">
    <property type="entry name" value="HARBI1-like"/>
</dbReference>